<evidence type="ECO:0000256" key="7">
    <source>
        <dbReference type="ARBA" id="ARBA00022840"/>
    </source>
</evidence>
<feature type="domain" description="EF-hand" evidence="15">
    <location>
        <begin position="162"/>
        <end position="197"/>
    </location>
</feature>
<evidence type="ECO:0000313" key="17">
    <source>
        <dbReference type="Proteomes" id="UP000604825"/>
    </source>
</evidence>
<evidence type="ECO:0000256" key="4">
    <source>
        <dbReference type="ARBA" id="ARBA00022723"/>
    </source>
</evidence>
<dbReference type="GO" id="GO:0005509">
    <property type="term" value="F:calcium ion binding"/>
    <property type="evidence" value="ECO:0007669"/>
    <property type="project" value="InterPro"/>
</dbReference>
<evidence type="ECO:0000256" key="2">
    <source>
        <dbReference type="ARBA" id="ARBA00004173"/>
    </source>
</evidence>
<evidence type="ECO:0000313" key="16">
    <source>
        <dbReference type="EMBL" id="CAD6205872.1"/>
    </source>
</evidence>
<dbReference type="Gene3D" id="1.10.238.10">
    <property type="entry name" value="EF-hand"/>
    <property type="match status" value="1"/>
</dbReference>
<dbReference type="PROSITE" id="PS50222">
    <property type="entry name" value="EF_HAND_2"/>
    <property type="match status" value="3"/>
</dbReference>
<comment type="similarity">
    <text evidence="13">Belongs to the Mrp/NBP35 ATP-binding proteins family.</text>
</comment>
<comment type="similarity">
    <text evidence="12">Belongs to the calcineurin regulatory subunit family.</text>
</comment>
<name>A0A811MED3_9POAL</name>
<evidence type="ECO:0000256" key="10">
    <source>
        <dbReference type="ARBA" id="ARBA00023014"/>
    </source>
</evidence>
<keyword evidence="4" id="KW-0479">Metal-binding</keyword>
<evidence type="ECO:0000256" key="14">
    <source>
        <dbReference type="ARBA" id="ARBA00081370"/>
    </source>
</evidence>
<dbReference type="GO" id="GO:0032981">
    <property type="term" value="P:mitochondrial respiratory chain complex I assembly"/>
    <property type="evidence" value="ECO:0007669"/>
    <property type="project" value="TreeGrafter"/>
</dbReference>
<dbReference type="SUPFAM" id="SSF52540">
    <property type="entry name" value="P-loop containing nucleoside triphosphate hydrolases"/>
    <property type="match status" value="1"/>
</dbReference>
<evidence type="ECO:0000256" key="5">
    <source>
        <dbReference type="ARBA" id="ARBA00022737"/>
    </source>
</evidence>
<keyword evidence="10" id="KW-0411">Iron-sulfur</keyword>
<sequence>MWQCLDGVKHLLGVLLKCCDIDLKQPKGLEDPEVLARETVFSVSEVEALYELFKKISSAVIDDGLINKEEFQLALFKTNKKESLFADRVFDLFDTKHNGILGFEEFARALSVFHPNAPLDEKIEFSFQLYDLKQQGFIERQEVKQMVVATLAESGMNLSDEVIESIIDKTFEEADTKHDGKIDKEEWRNLVVRHPSLLKNMTLQYLKHLGAASLTKCASARRPTASTAVRRAAGALSCLAATAAQPGVAQAPCPCCTVCHCPSLLLWARQSALPFSMGHSFFSMHQIASRSGLLGRRWYSSATKGGPSIAGVGDIIAVASGKGGVGKSTTAVNIAVALAKEFKLQVGLLDADIYGPSIPTMMNLHAKPEVSEDMKMIPVENHGVRCMSIGFLVDKDAPIVWRGPMVMSALEKMTRGVAWGDLDILVVDMPPGTGDAQLSMSQRLRLSGALIVSTPQDIALIDARRGANMFRKVQVPILGLVENMSCFKCPKCGEKSYIFGEGGAQRTAEEMDMKLLGDVPLEISIRTGSDEGKPIVVSSPNSASAQAYVNVAEKVTQRLNELAEERRMGPEILL</sequence>
<evidence type="ECO:0000256" key="1">
    <source>
        <dbReference type="ARBA" id="ARBA00001966"/>
    </source>
</evidence>
<organism evidence="16 17">
    <name type="scientific">Miscanthus lutarioriparius</name>
    <dbReference type="NCBI Taxonomy" id="422564"/>
    <lineage>
        <taxon>Eukaryota</taxon>
        <taxon>Viridiplantae</taxon>
        <taxon>Streptophyta</taxon>
        <taxon>Embryophyta</taxon>
        <taxon>Tracheophyta</taxon>
        <taxon>Spermatophyta</taxon>
        <taxon>Magnoliopsida</taxon>
        <taxon>Liliopsida</taxon>
        <taxon>Poales</taxon>
        <taxon>Poaceae</taxon>
        <taxon>PACMAD clade</taxon>
        <taxon>Panicoideae</taxon>
        <taxon>Andropogonodae</taxon>
        <taxon>Andropogoneae</taxon>
        <taxon>Saccharinae</taxon>
        <taxon>Miscanthus</taxon>
    </lineage>
</organism>
<dbReference type="HAMAP" id="MF_02040">
    <property type="entry name" value="Mrp_NBP35"/>
    <property type="match status" value="1"/>
</dbReference>
<dbReference type="Pfam" id="PF10609">
    <property type="entry name" value="ParA"/>
    <property type="match status" value="1"/>
</dbReference>
<comment type="cofactor">
    <cofactor evidence="1">
        <name>[4Fe-4S] cluster</name>
        <dbReference type="ChEBI" id="CHEBI:49883"/>
    </cofactor>
</comment>
<dbReference type="GO" id="GO:0140663">
    <property type="term" value="F:ATP-dependent FeS chaperone activity"/>
    <property type="evidence" value="ECO:0007669"/>
    <property type="project" value="InterPro"/>
</dbReference>
<keyword evidence="9" id="KW-0408">Iron</keyword>
<reference evidence="16" key="1">
    <citation type="submission" date="2020-10" db="EMBL/GenBank/DDBJ databases">
        <authorList>
            <person name="Han B."/>
            <person name="Lu T."/>
            <person name="Zhao Q."/>
            <person name="Huang X."/>
            <person name="Zhao Y."/>
        </authorList>
    </citation>
    <scope>NUCLEOTIDE SEQUENCE</scope>
</reference>
<dbReference type="Gene3D" id="3.40.50.300">
    <property type="entry name" value="P-loop containing nucleotide triphosphate hydrolases"/>
    <property type="match status" value="1"/>
</dbReference>
<keyword evidence="8" id="KW-0809">Transit peptide</keyword>
<dbReference type="GO" id="GO:0016226">
    <property type="term" value="P:iron-sulfur cluster assembly"/>
    <property type="evidence" value="ECO:0007669"/>
    <property type="project" value="InterPro"/>
</dbReference>
<evidence type="ECO:0000256" key="8">
    <source>
        <dbReference type="ARBA" id="ARBA00022946"/>
    </source>
</evidence>
<evidence type="ECO:0000256" key="9">
    <source>
        <dbReference type="ARBA" id="ARBA00023004"/>
    </source>
</evidence>
<dbReference type="FunFam" id="3.40.50.300:FF:000709">
    <property type="entry name" value="Iron-sulfur protein NUBPL isoform X1"/>
    <property type="match status" value="1"/>
</dbReference>
<keyword evidence="3" id="KW-0004">4Fe-4S</keyword>
<dbReference type="GO" id="GO:0005524">
    <property type="term" value="F:ATP binding"/>
    <property type="evidence" value="ECO:0007669"/>
    <property type="project" value="UniProtKB-KW"/>
</dbReference>
<dbReference type="Pfam" id="PF13833">
    <property type="entry name" value="EF-hand_8"/>
    <property type="match status" value="1"/>
</dbReference>
<keyword evidence="11" id="KW-0496">Mitochondrion</keyword>
<evidence type="ECO:0000256" key="13">
    <source>
        <dbReference type="ARBA" id="ARBA00024036"/>
    </source>
</evidence>
<keyword evidence="5" id="KW-0677">Repeat</keyword>
<dbReference type="SUPFAM" id="SSF47473">
    <property type="entry name" value="EF-hand"/>
    <property type="match status" value="1"/>
</dbReference>
<protein>
    <recommendedName>
        <fullName evidence="14">Nucleotide-binding protein-like</fullName>
    </recommendedName>
</protein>
<dbReference type="GO" id="GO:0005759">
    <property type="term" value="C:mitochondrial matrix"/>
    <property type="evidence" value="ECO:0007669"/>
    <property type="project" value="UniProtKB-ARBA"/>
</dbReference>
<dbReference type="InterPro" id="IPR027417">
    <property type="entry name" value="P-loop_NTPase"/>
</dbReference>
<dbReference type="InterPro" id="IPR011992">
    <property type="entry name" value="EF-hand-dom_pair"/>
</dbReference>
<comment type="caution">
    <text evidence="16">The sequence shown here is derived from an EMBL/GenBank/DDBJ whole genome shotgun (WGS) entry which is preliminary data.</text>
</comment>
<dbReference type="PANTHER" id="PTHR42961:SF2">
    <property type="entry name" value="IRON-SULFUR PROTEIN NUBPL"/>
    <property type="match status" value="1"/>
</dbReference>
<proteinExistence type="inferred from homology"/>
<dbReference type="InterPro" id="IPR044304">
    <property type="entry name" value="NUBPL-like"/>
</dbReference>
<evidence type="ECO:0000256" key="6">
    <source>
        <dbReference type="ARBA" id="ARBA00022741"/>
    </source>
</evidence>
<dbReference type="CDD" id="cd02037">
    <property type="entry name" value="Mrp_NBP35"/>
    <property type="match status" value="1"/>
</dbReference>
<evidence type="ECO:0000256" key="11">
    <source>
        <dbReference type="ARBA" id="ARBA00023128"/>
    </source>
</evidence>
<accession>A0A811MED3</accession>
<dbReference type="InterPro" id="IPR019591">
    <property type="entry name" value="Mrp/NBP35_ATP-bd"/>
</dbReference>
<feature type="domain" description="EF-hand" evidence="15">
    <location>
        <begin position="118"/>
        <end position="153"/>
    </location>
</feature>
<dbReference type="AlphaFoldDB" id="A0A811MED3"/>
<dbReference type="SMART" id="SM00054">
    <property type="entry name" value="EFh"/>
    <property type="match status" value="3"/>
</dbReference>
<dbReference type="Pfam" id="PF13499">
    <property type="entry name" value="EF-hand_7"/>
    <property type="match status" value="1"/>
</dbReference>
<dbReference type="EMBL" id="CAJGYO010000001">
    <property type="protein sequence ID" value="CAD6205872.1"/>
    <property type="molecule type" value="Genomic_DNA"/>
</dbReference>
<dbReference type="InterPro" id="IPR002048">
    <property type="entry name" value="EF_hand_dom"/>
</dbReference>
<dbReference type="FunFam" id="1.10.238.10:FF:000073">
    <property type="entry name" value="calcineurin B-like protein 3"/>
    <property type="match status" value="1"/>
</dbReference>
<dbReference type="InterPro" id="IPR033756">
    <property type="entry name" value="YlxH/NBP35"/>
</dbReference>
<keyword evidence="7" id="KW-0067">ATP-binding</keyword>
<keyword evidence="17" id="KW-1185">Reference proteome</keyword>
<evidence type="ECO:0000259" key="15">
    <source>
        <dbReference type="PROSITE" id="PS50222"/>
    </source>
</evidence>
<gene>
    <name evidence="16" type="ORF">NCGR_LOCUS3640</name>
</gene>
<feature type="domain" description="EF-hand" evidence="15">
    <location>
        <begin position="81"/>
        <end position="116"/>
    </location>
</feature>
<keyword evidence="6" id="KW-0547">Nucleotide-binding</keyword>
<comment type="subcellular location">
    <subcellularLocation>
        <location evidence="2">Mitochondrion</location>
    </subcellularLocation>
</comment>
<dbReference type="GO" id="GO:0051539">
    <property type="term" value="F:4 iron, 4 sulfur cluster binding"/>
    <property type="evidence" value="ECO:0007669"/>
    <property type="project" value="UniProtKB-KW"/>
</dbReference>
<dbReference type="PANTHER" id="PTHR42961">
    <property type="entry name" value="IRON-SULFUR PROTEIN NUBPL"/>
    <property type="match status" value="1"/>
</dbReference>
<evidence type="ECO:0000256" key="12">
    <source>
        <dbReference type="ARBA" id="ARBA00023774"/>
    </source>
</evidence>
<evidence type="ECO:0000256" key="3">
    <source>
        <dbReference type="ARBA" id="ARBA00022485"/>
    </source>
</evidence>
<dbReference type="OrthoDB" id="1741334at2759"/>
<dbReference type="Proteomes" id="UP000604825">
    <property type="component" value="Unassembled WGS sequence"/>
</dbReference>